<dbReference type="RefSeq" id="XP_024726271.1">
    <property type="nucleotide sequence ID" value="XM_024884311.1"/>
</dbReference>
<protein>
    <submittedName>
        <fullName evidence="1">Uncharacterized protein</fullName>
    </submittedName>
</protein>
<gene>
    <name evidence="1" type="ORF">K444DRAFT_638861</name>
</gene>
<dbReference type="GeneID" id="36592388"/>
<dbReference type="EMBL" id="KZ613921">
    <property type="protein sequence ID" value="PMD49367.1"/>
    <property type="molecule type" value="Genomic_DNA"/>
</dbReference>
<organism evidence="1 2">
    <name type="scientific">Hyaloscypha bicolor E</name>
    <dbReference type="NCBI Taxonomy" id="1095630"/>
    <lineage>
        <taxon>Eukaryota</taxon>
        <taxon>Fungi</taxon>
        <taxon>Dikarya</taxon>
        <taxon>Ascomycota</taxon>
        <taxon>Pezizomycotina</taxon>
        <taxon>Leotiomycetes</taxon>
        <taxon>Helotiales</taxon>
        <taxon>Hyaloscyphaceae</taxon>
        <taxon>Hyaloscypha</taxon>
        <taxon>Hyaloscypha bicolor</taxon>
    </lineage>
</organism>
<dbReference type="OrthoDB" id="10454107at2759"/>
<dbReference type="AlphaFoldDB" id="A0A2J6SF15"/>
<name>A0A2J6SF15_9HELO</name>
<evidence type="ECO:0000313" key="1">
    <source>
        <dbReference type="EMBL" id="PMD49367.1"/>
    </source>
</evidence>
<dbReference type="InParanoid" id="A0A2J6SF15"/>
<sequence>MCLVEPIACKIHGARICAHTLCENIRDPLGCTDAIFNRDIAAKNSEFNIIQRAAQEVMSLVPAVLDLRERASTACESLLQILSQGKESQLAQTLAREGLFKMLRSLEFVHNEQEVILQNYAMMLEGLRLVLQKLRLKRQRVITMLRILVQRALAASTRQGRSVACRCKAHKLRKL</sequence>
<accession>A0A2J6SF15</accession>
<evidence type="ECO:0000313" key="2">
    <source>
        <dbReference type="Proteomes" id="UP000235371"/>
    </source>
</evidence>
<keyword evidence="2" id="KW-1185">Reference proteome</keyword>
<dbReference type="Proteomes" id="UP000235371">
    <property type="component" value="Unassembled WGS sequence"/>
</dbReference>
<proteinExistence type="predicted"/>
<reference evidence="1 2" key="1">
    <citation type="submission" date="2016-04" db="EMBL/GenBank/DDBJ databases">
        <title>A degradative enzymes factory behind the ericoid mycorrhizal symbiosis.</title>
        <authorList>
            <consortium name="DOE Joint Genome Institute"/>
            <person name="Martino E."/>
            <person name="Morin E."/>
            <person name="Grelet G."/>
            <person name="Kuo A."/>
            <person name="Kohler A."/>
            <person name="Daghino S."/>
            <person name="Barry K."/>
            <person name="Choi C."/>
            <person name="Cichocki N."/>
            <person name="Clum A."/>
            <person name="Copeland A."/>
            <person name="Hainaut M."/>
            <person name="Haridas S."/>
            <person name="Labutti K."/>
            <person name="Lindquist E."/>
            <person name="Lipzen A."/>
            <person name="Khouja H.-R."/>
            <person name="Murat C."/>
            <person name="Ohm R."/>
            <person name="Olson A."/>
            <person name="Spatafora J."/>
            <person name="Veneault-Fourrey C."/>
            <person name="Henrissat B."/>
            <person name="Grigoriev I."/>
            <person name="Martin F."/>
            <person name="Perotto S."/>
        </authorList>
    </citation>
    <scope>NUCLEOTIDE SEQUENCE [LARGE SCALE GENOMIC DNA]</scope>
    <source>
        <strain evidence="1 2">E</strain>
    </source>
</reference>